<dbReference type="EMBL" id="UGSJ01000001">
    <property type="protein sequence ID" value="SUA92397.1"/>
    <property type="molecule type" value="Genomic_DNA"/>
</dbReference>
<dbReference type="AlphaFoldDB" id="A0AAJ4ZFH2"/>
<evidence type="ECO:0000313" key="3">
    <source>
        <dbReference type="Proteomes" id="UP000254589"/>
    </source>
</evidence>
<feature type="region of interest" description="Disordered" evidence="1">
    <location>
        <begin position="1"/>
        <end position="70"/>
    </location>
</feature>
<evidence type="ECO:0000256" key="1">
    <source>
        <dbReference type="SAM" id="MobiDB-lite"/>
    </source>
</evidence>
<sequence length="545" mass="58807">MPLTRFPKALAASLGLSRPEASPPSPARSGAMAGSLSGTANRAPRSMDQAGISPAGAQTSRTRGQQTPEHSRMAMAADWKGSKAEAAGKGMADVKGDKNTGDATALCETPIRLWACDDPTPDWASSVRGMAQDWSDRYGVNTSKLIRVGNECTRYGLLELGGYRFIVGPTAIPAEARGLTRMLKTYPQIGAIFCVEPGTMQMAGEPRDGLDKAGYHERPIGGYIARVTRRGERQHGEHAPLTPASSHASLSSVNLDGGLSHVQFMEFTGMERFDMQIDGATLWRAGKGVADFMRRNPGKVALVCSESGIARPCAVIASAALQLRDGDARLRGQLGAEAIAQRSAASDHHINAASRSFDLIAEFCRLTAMLRSAGRGDPRSERKVHMLNKHLLGRTGKVRIDWQSGEGRRRLAAILETNFEQVAPVLASGGLPPGTAILWLRDEINVLGGIRFLTPAYVGGHTDRISQEVIAPESPDAVQLLSFDDYGLTCDNKYYDVSSVADWYRHCQGTTKPMPNPISRAPVVALLVHASEKARLEARFRRWPS</sequence>
<reference evidence="2 3" key="1">
    <citation type="submission" date="2018-06" db="EMBL/GenBank/DDBJ databases">
        <authorList>
            <consortium name="Pathogen Informatics"/>
            <person name="Doyle S."/>
        </authorList>
    </citation>
    <scope>NUCLEOTIDE SEQUENCE [LARGE SCALE GENOMIC DNA]</scope>
    <source>
        <strain evidence="2 3">NCTC13159</strain>
    </source>
</reference>
<protein>
    <submittedName>
        <fullName evidence="2">Uncharacterized protein</fullName>
    </submittedName>
</protein>
<gene>
    <name evidence="2" type="ORF">NCTC13159_03927</name>
</gene>
<comment type="caution">
    <text evidence="2">The sequence shown here is derived from an EMBL/GenBank/DDBJ whole genome shotgun (WGS) entry which is preliminary data.</text>
</comment>
<accession>A0AAJ4ZFH2</accession>
<evidence type="ECO:0000313" key="2">
    <source>
        <dbReference type="EMBL" id="SUA92397.1"/>
    </source>
</evidence>
<dbReference type="Proteomes" id="UP000254589">
    <property type="component" value="Unassembled WGS sequence"/>
</dbReference>
<proteinExistence type="predicted"/>
<organism evidence="2 3">
    <name type="scientific">Pandoraea pulmonicola</name>
    <dbReference type="NCBI Taxonomy" id="93221"/>
    <lineage>
        <taxon>Bacteria</taxon>
        <taxon>Pseudomonadati</taxon>
        <taxon>Pseudomonadota</taxon>
        <taxon>Betaproteobacteria</taxon>
        <taxon>Burkholderiales</taxon>
        <taxon>Burkholderiaceae</taxon>
        <taxon>Pandoraea</taxon>
    </lineage>
</organism>
<feature type="compositionally biased region" description="Polar residues" evidence="1">
    <location>
        <begin position="56"/>
        <end position="68"/>
    </location>
</feature>
<name>A0AAJ4ZFH2_PANPU</name>